<reference evidence="1" key="1">
    <citation type="submission" date="2014-11" db="EMBL/GenBank/DDBJ databases">
        <authorList>
            <person name="Amaro Gonzalez C."/>
        </authorList>
    </citation>
    <scope>NUCLEOTIDE SEQUENCE</scope>
</reference>
<organism evidence="1">
    <name type="scientific">Anguilla anguilla</name>
    <name type="common">European freshwater eel</name>
    <name type="synonym">Muraena anguilla</name>
    <dbReference type="NCBI Taxonomy" id="7936"/>
    <lineage>
        <taxon>Eukaryota</taxon>
        <taxon>Metazoa</taxon>
        <taxon>Chordata</taxon>
        <taxon>Craniata</taxon>
        <taxon>Vertebrata</taxon>
        <taxon>Euteleostomi</taxon>
        <taxon>Actinopterygii</taxon>
        <taxon>Neopterygii</taxon>
        <taxon>Teleostei</taxon>
        <taxon>Anguilliformes</taxon>
        <taxon>Anguillidae</taxon>
        <taxon>Anguilla</taxon>
    </lineage>
</organism>
<evidence type="ECO:0000313" key="1">
    <source>
        <dbReference type="EMBL" id="JAH30408.1"/>
    </source>
</evidence>
<dbReference type="AlphaFoldDB" id="A0A0E9RPY5"/>
<protein>
    <submittedName>
        <fullName evidence="1">Uncharacterized protein</fullName>
    </submittedName>
</protein>
<name>A0A0E9RPY5_ANGAN</name>
<reference evidence="1" key="2">
    <citation type="journal article" date="2015" name="Fish Shellfish Immunol.">
        <title>Early steps in the European eel (Anguilla anguilla)-Vibrio vulnificus interaction in the gills: Role of the RtxA13 toxin.</title>
        <authorList>
            <person name="Callol A."/>
            <person name="Pajuelo D."/>
            <person name="Ebbesson L."/>
            <person name="Teles M."/>
            <person name="MacKenzie S."/>
            <person name="Amaro C."/>
        </authorList>
    </citation>
    <scope>NUCLEOTIDE SEQUENCE</scope>
</reference>
<proteinExistence type="predicted"/>
<sequence length="48" mass="5495">MVSQLVTAASELLYQTMCFLAAICLQNAIQRKQDGWLLPMEWALHWGD</sequence>
<accession>A0A0E9RPY5</accession>
<dbReference type="EMBL" id="GBXM01078169">
    <property type="protein sequence ID" value="JAH30408.1"/>
    <property type="molecule type" value="Transcribed_RNA"/>
</dbReference>